<dbReference type="InterPro" id="IPR057774">
    <property type="entry name" value="D8C_UMOD/GP2/OIT3-like"/>
</dbReference>
<dbReference type="Gene3D" id="2.60.40.4100">
    <property type="entry name" value="Zona pellucida, ZP-C domain"/>
    <property type="match status" value="1"/>
</dbReference>
<organism evidence="9 10">
    <name type="scientific">Nematostella vectensis</name>
    <name type="common">Starlet sea anemone</name>
    <dbReference type="NCBI Taxonomy" id="45351"/>
    <lineage>
        <taxon>Eukaryota</taxon>
        <taxon>Metazoa</taxon>
        <taxon>Cnidaria</taxon>
        <taxon>Anthozoa</taxon>
        <taxon>Hexacorallia</taxon>
        <taxon>Actiniaria</taxon>
        <taxon>Edwardsiidae</taxon>
        <taxon>Nematostella</taxon>
    </lineage>
</organism>
<dbReference type="PANTHER" id="PTHR14002:SF43">
    <property type="entry name" value="DELTA-LIKE PROTEIN"/>
    <property type="match status" value="1"/>
</dbReference>
<dbReference type="InterPro" id="IPR048290">
    <property type="entry name" value="ZP_chr"/>
</dbReference>
<sequence>MADPNIIRDIYGVRIPAGVAQISLGTFSARLLVHFCNEVSLRFLVFQCMRPIFYEIYSTDSTLLTSLESPCLNYRMLKSKTRSRTHVTKQSSDGDAECDRTLKRGWYRFTGDAGTKMAETPVETFRCGAHSPGWLRGGHPNISQGIVNRTACFTWFFNDNCYGKRDVSVVNCSGFYVYNLQPTSLCDLRYCGDGVPAPPLACVPGNTSHDIDGTIPGEITSPSYPNPYPHNQDCSWLIKASLGSLVRVTLFGINLRAGDLLVMADGDRDRSVDIGRYSHCAKGSISLLSSGNSMLIRFISNDEDSASGFKLTYKTVRRDILVDAGNIGPCTRDTIMRGTFGYIGHIGFPNPVPGMKRCLWSVKVPEGKKVFFKFHWMGLHEREAMFCEKGWVRLSLTGRSGSVMHCGCDVLPVEISGDNNGYVQFMSLKEDFYSGFLLEYRALDDADCPGGKAESCKLKDNMDVGVDRFGRVKYEPDNVPSTFAPTTEMPTDTQNLFHVSCDQNQMEVILDVDRFPGLEYSKAHLNEDKCTAYSTNAVQIRMRTTLDGCGTKHNYSSDGTYIIYHNNIIMNKVVPKEKEDKNKVITRDHQAYFAFSCKYHRRMVLTVVHFSPSFTFVSTKQAFGFGNFSYSMAMYKSERYESAYNKYPVYIRSNYPVYLEVAVTSNDTDLVLFADTCYATPSKDPDDKQRYTFLEEGCARDETLDHKYKLSPVQRFNLKAFYFETFRTDEVYLHCEVLVCQRSDKKSRCTKGCPYQRRRRRETGIEYQTTQQLTVGPIRWIKNGDNKIENSRIDRGAREDSRTYIVEIVAGSLGFVALVLVVSIIYVVFKPKHDQSSADVLIVKEGTDY</sequence>
<protein>
    <submittedName>
        <fullName evidence="9">Uncharacterized protein</fullName>
    </submittedName>
</protein>
<evidence type="ECO:0000256" key="5">
    <source>
        <dbReference type="PROSITE-ProRule" id="PRU00059"/>
    </source>
</evidence>
<dbReference type="KEGG" id="nve:5507923"/>
<evidence type="ECO:0000256" key="4">
    <source>
        <dbReference type="ARBA" id="ARBA00023180"/>
    </source>
</evidence>
<dbReference type="InterPro" id="IPR000859">
    <property type="entry name" value="CUB_dom"/>
</dbReference>
<feature type="domain" description="ZP" evidence="8">
    <location>
        <begin position="500"/>
        <end position="756"/>
    </location>
</feature>
<dbReference type="PROSITE" id="PS51034">
    <property type="entry name" value="ZP_2"/>
    <property type="match status" value="1"/>
</dbReference>
<evidence type="ECO:0000259" key="7">
    <source>
        <dbReference type="PROSITE" id="PS01180"/>
    </source>
</evidence>
<dbReference type="EMBL" id="DS469669">
    <property type="protein sequence ID" value="EDO36482.1"/>
    <property type="molecule type" value="Genomic_DNA"/>
</dbReference>
<evidence type="ECO:0000259" key="8">
    <source>
        <dbReference type="PROSITE" id="PS51034"/>
    </source>
</evidence>
<dbReference type="CDD" id="cd00041">
    <property type="entry name" value="CUB"/>
    <property type="match status" value="2"/>
</dbReference>
<dbReference type="Pfam" id="PF00431">
    <property type="entry name" value="CUB"/>
    <property type="match status" value="2"/>
</dbReference>
<keyword evidence="6" id="KW-0812">Transmembrane</keyword>
<dbReference type="SUPFAM" id="SSF49854">
    <property type="entry name" value="Spermadhesin, CUB domain"/>
    <property type="match status" value="2"/>
</dbReference>
<keyword evidence="3" id="KW-1015">Disulfide bond</keyword>
<dbReference type="InterPro" id="IPR001507">
    <property type="entry name" value="ZP_dom"/>
</dbReference>
<dbReference type="InterPro" id="IPR035914">
    <property type="entry name" value="Sperma_CUB_dom_sf"/>
</dbReference>
<feature type="domain" description="CUB" evidence="7">
    <location>
        <begin position="191"/>
        <end position="316"/>
    </location>
</feature>
<dbReference type="Gene3D" id="2.60.40.3210">
    <property type="entry name" value="Zona pellucida, ZP-N domain"/>
    <property type="match status" value="1"/>
</dbReference>
<dbReference type="Gene3D" id="2.60.120.290">
    <property type="entry name" value="Spermadhesin, CUB domain"/>
    <property type="match status" value="2"/>
</dbReference>
<keyword evidence="6" id="KW-1133">Transmembrane helix</keyword>
<keyword evidence="10" id="KW-1185">Reference proteome</keyword>
<dbReference type="PROSITE" id="PS01180">
    <property type="entry name" value="CUB"/>
    <property type="match status" value="2"/>
</dbReference>
<dbReference type="Pfam" id="PF00100">
    <property type="entry name" value="Zona_pellucida"/>
    <property type="match status" value="1"/>
</dbReference>
<evidence type="ECO:0000313" key="10">
    <source>
        <dbReference type="Proteomes" id="UP000001593"/>
    </source>
</evidence>
<dbReference type="PhylomeDB" id="A7SIK0"/>
<dbReference type="HOGENOM" id="CLU_007211_0_0_1"/>
<gene>
    <name evidence="9" type="ORF">NEMVEDRAFT_v1g245497</name>
</gene>
<evidence type="ECO:0000256" key="6">
    <source>
        <dbReference type="SAM" id="Phobius"/>
    </source>
</evidence>
<name>A7SIK0_NEMVE</name>
<dbReference type="PRINTS" id="PR00023">
    <property type="entry name" value="ZPELLUCIDA"/>
</dbReference>
<feature type="transmembrane region" description="Helical" evidence="6">
    <location>
        <begin position="808"/>
        <end position="829"/>
    </location>
</feature>
<dbReference type="OMA" id="EREAMFC"/>
<dbReference type="PANTHER" id="PTHR14002">
    <property type="entry name" value="ENDOGLIN/TGF-BETA RECEPTOR TYPE III"/>
    <property type="match status" value="1"/>
</dbReference>
<proteinExistence type="predicted"/>
<accession>A7SIK0</accession>
<keyword evidence="1" id="KW-0245">EGF-like domain</keyword>
<dbReference type="InterPro" id="IPR055355">
    <property type="entry name" value="ZP-C"/>
</dbReference>
<keyword evidence="4" id="KW-0325">Glycoprotein</keyword>
<dbReference type="InterPro" id="IPR042235">
    <property type="entry name" value="ZP-C_dom"/>
</dbReference>
<evidence type="ECO:0000256" key="3">
    <source>
        <dbReference type="ARBA" id="ARBA00023157"/>
    </source>
</evidence>
<dbReference type="SMART" id="SM00241">
    <property type="entry name" value="ZP"/>
    <property type="match status" value="1"/>
</dbReference>
<dbReference type="InterPro" id="IPR055356">
    <property type="entry name" value="ZP-N"/>
</dbReference>
<dbReference type="Pfam" id="PF23344">
    <property type="entry name" value="ZP-N"/>
    <property type="match status" value="1"/>
</dbReference>
<evidence type="ECO:0000256" key="2">
    <source>
        <dbReference type="ARBA" id="ARBA00022729"/>
    </source>
</evidence>
<dbReference type="InParanoid" id="A7SIK0"/>
<dbReference type="STRING" id="45351.A7SIK0"/>
<dbReference type="AlphaFoldDB" id="A7SIK0"/>
<dbReference type="Pfam" id="PF23283">
    <property type="entry name" value="D8C_UMOD"/>
    <property type="match status" value="1"/>
</dbReference>
<dbReference type="SMART" id="SM00042">
    <property type="entry name" value="CUB"/>
    <property type="match status" value="2"/>
</dbReference>
<evidence type="ECO:0000313" key="9">
    <source>
        <dbReference type="EMBL" id="EDO36482.1"/>
    </source>
</evidence>
<dbReference type="OrthoDB" id="5977047at2759"/>
<reference evidence="9 10" key="1">
    <citation type="journal article" date="2007" name="Science">
        <title>Sea anemone genome reveals ancestral eumetazoan gene repertoire and genomic organization.</title>
        <authorList>
            <person name="Putnam N.H."/>
            <person name="Srivastava M."/>
            <person name="Hellsten U."/>
            <person name="Dirks B."/>
            <person name="Chapman J."/>
            <person name="Salamov A."/>
            <person name="Terry A."/>
            <person name="Shapiro H."/>
            <person name="Lindquist E."/>
            <person name="Kapitonov V.V."/>
            <person name="Jurka J."/>
            <person name="Genikhovich G."/>
            <person name="Grigoriev I.V."/>
            <person name="Lucas S.M."/>
            <person name="Steele R.E."/>
            <person name="Finnerty J.R."/>
            <person name="Technau U."/>
            <person name="Martindale M.Q."/>
            <person name="Rokhsar D.S."/>
        </authorList>
    </citation>
    <scope>NUCLEOTIDE SEQUENCE [LARGE SCALE GENOMIC DNA]</scope>
    <source>
        <strain evidence="10">CH2 X CH6</strain>
    </source>
</reference>
<evidence type="ECO:0000256" key="1">
    <source>
        <dbReference type="ARBA" id="ARBA00022536"/>
    </source>
</evidence>
<keyword evidence="2" id="KW-0732">Signal</keyword>
<keyword evidence="6" id="KW-0472">Membrane</keyword>
<feature type="domain" description="CUB" evidence="7">
    <location>
        <begin position="330"/>
        <end position="443"/>
    </location>
</feature>
<comment type="caution">
    <text evidence="5">Lacks conserved residue(s) required for the propagation of feature annotation.</text>
</comment>
<dbReference type="eggNOG" id="KOG4292">
    <property type="taxonomic scope" value="Eukaryota"/>
</dbReference>
<dbReference type="Proteomes" id="UP000001593">
    <property type="component" value="Unassembled WGS sequence"/>
</dbReference>